<keyword evidence="4" id="KW-1185">Reference proteome</keyword>
<evidence type="ECO:0000313" key="1">
    <source>
        <dbReference type="EMBL" id="KAA9320374.1"/>
    </source>
</evidence>
<dbReference type="EMBL" id="VYWW01000048">
    <property type="protein sequence ID" value="KAA9320374.1"/>
    <property type="molecule type" value="Genomic_DNA"/>
</dbReference>
<reference evidence="1 3" key="1">
    <citation type="submission" date="2019-09" db="EMBL/GenBank/DDBJ databases">
        <title>Draft genome sequence assemblies of isolates from the urinary tract.</title>
        <authorList>
            <person name="Mores C.R."/>
            <person name="Putonti C."/>
            <person name="Wolfe A.J."/>
        </authorList>
    </citation>
    <scope>NUCLEOTIDE SEQUENCE [LARGE SCALE GENOMIC DNA]</scope>
    <source>
        <strain evidence="1 3">UMB246</strain>
    </source>
</reference>
<dbReference type="AlphaFoldDB" id="A0A5N1I662"/>
<protein>
    <submittedName>
        <fullName evidence="1">Uncharacterized protein</fullName>
    </submittedName>
</protein>
<dbReference type="Proteomes" id="UP000327236">
    <property type="component" value="Unassembled WGS sequence"/>
</dbReference>
<sequence length="88" mass="10178">MDKKEKTLVAKLEEYAEENGISCVWLDDANPKYIPVSFPEDRAVFMNSNWEYQELNLFALAYEIECVLHKSSSVKELNAYAEELIQAI</sequence>
<accession>A0A5N1I662</accession>
<comment type="caution">
    <text evidence="1">The sequence shown here is derived from an EMBL/GenBank/DDBJ whole genome shotgun (WGS) entry which is preliminary data.</text>
</comment>
<evidence type="ECO:0000313" key="4">
    <source>
        <dbReference type="Proteomes" id="UP001385848"/>
    </source>
</evidence>
<dbReference type="OrthoDB" id="2300474at2"/>
<name>A0A5N1I662_LACJE</name>
<gene>
    <name evidence="2" type="ORF">AAC431_07255</name>
    <name evidence="1" type="ORF">F6H94_08015</name>
</gene>
<dbReference type="RefSeq" id="WP_021351297.1">
    <property type="nucleotide sequence ID" value="NZ_CATOUV010000001.1"/>
</dbReference>
<reference evidence="2 4" key="2">
    <citation type="submission" date="2024-04" db="EMBL/GenBank/DDBJ databases">
        <title>Three lactobacilli isolated from voided urine samples from females with type 2 diabetes.</title>
        <authorList>
            <person name="Kula A."/>
            <person name="Stegman N."/>
            <person name="Putonti C."/>
        </authorList>
    </citation>
    <scope>NUCLEOTIDE SEQUENCE [LARGE SCALE GENOMIC DNA]</scope>
    <source>
        <strain evidence="2 4">1855</strain>
    </source>
</reference>
<proteinExistence type="predicted"/>
<evidence type="ECO:0000313" key="3">
    <source>
        <dbReference type="Proteomes" id="UP000327236"/>
    </source>
</evidence>
<dbReference type="KEGG" id="lje:BUE77_08170"/>
<evidence type="ECO:0000313" key="2">
    <source>
        <dbReference type="EMBL" id="MEL0565704.1"/>
    </source>
</evidence>
<dbReference type="GeneID" id="31743696"/>
<dbReference type="EMBL" id="JBBVUL010000015">
    <property type="protein sequence ID" value="MEL0565704.1"/>
    <property type="molecule type" value="Genomic_DNA"/>
</dbReference>
<dbReference type="Proteomes" id="UP001385848">
    <property type="component" value="Unassembled WGS sequence"/>
</dbReference>
<organism evidence="1 3">
    <name type="scientific">Lactobacillus jensenii</name>
    <dbReference type="NCBI Taxonomy" id="109790"/>
    <lineage>
        <taxon>Bacteria</taxon>
        <taxon>Bacillati</taxon>
        <taxon>Bacillota</taxon>
        <taxon>Bacilli</taxon>
        <taxon>Lactobacillales</taxon>
        <taxon>Lactobacillaceae</taxon>
        <taxon>Lactobacillus</taxon>
    </lineage>
</organism>